<evidence type="ECO:0000313" key="1">
    <source>
        <dbReference type="EMBL" id="PWK29425.1"/>
    </source>
</evidence>
<dbReference type="InterPro" id="IPR036583">
    <property type="entry name" value="23S_rRNA_IVS_sf"/>
</dbReference>
<dbReference type="PIRSF" id="PIRSF035652">
    <property type="entry name" value="CHP02436"/>
    <property type="match status" value="1"/>
</dbReference>
<dbReference type="OrthoDB" id="285993at2"/>
<dbReference type="Gene3D" id="1.20.1440.60">
    <property type="entry name" value="23S rRNA-intervening sequence"/>
    <property type="match status" value="1"/>
</dbReference>
<gene>
    <name evidence="1" type="ORF">LV89_00265</name>
</gene>
<dbReference type="SUPFAM" id="SSF158446">
    <property type="entry name" value="IVS-encoded protein-like"/>
    <property type="match status" value="1"/>
</dbReference>
<reference evidence="1 2" key="1">
    <citation type="submission" date="2018-05" db="EMBL/GenBank/DDBJ databases">
        <title>Genomic Encyclopedia of Archaeal and Bacterial Type Strains, Phase II (KMG-II): from individual species to whole genera.</title>
        <authorList>
            <person name="Goeker M."/>
        </authorList>
    </citation>
    <scope>NUCLEOTIDE SEQUENCE [LARGE SCALE GENOMIC DNA]</scope>
    <source>
        <strain evidence="1 2">DSM 22214</strain>
    </source>
</reference>
<dbReference type="AlphaFoldDB" id="A0A316EGH9"/>
<dbReference type="RefSeq" id="WP_109741119.1">
    <property type="nucleotide sequence ID" value="NZ_QGGO01000001.1"/>
</dbReference>
<comment type="caution">
    <text evidence="1">The sequence shown here is derived from an EMBL/GenBank/DDBJ whole genome shotgun (WGS) entry which is preliminary data.</text>
</comment>
<dbReference type="PANTHER" id="PTHR38471">
    <property type="entry name" value="FOUR HELIX BUNDLE PROTEIN"/>
    <property type="match status" value="1"/>
</dbReference>
<protein>
    <submittedName>
        <fullName evidence="1">Four helix bundle protein</fullName>
    </submittedName>
</protein>
<keyword evidence="2" id="KW-1185">Reference proteome</keyword>
<organism evidence="1 2">
    <name type="scientific">Arcicella aurantiaca</name>
    <dbReference type="NCBI Taxonomy" id="591202"/>
    <lineage>
        <taxon>Bacteria</taxon>
        <taxon>Pseudomonadati</taxon>
        <taxon>Bacteroidota</taxon>
        <taxon>Cytophagia</taxon>
        <taxon>Cytophagales</taxon>
        <taxon>Flectobacillaceae</taxon>
        <taxon>Arcicella</taxon>
    </lineage>
</organism>
<dbReference type="EMBL" id="QGGO01000001">
    <property type="protein sequence ID" value="PWK29425.1"/>
    <property type="molecule type" value="Genomic_DNA"/>
</dbReference>
<dbReference type="PANTHER" id="PTHR38471:SF2">
    <property type="entry name" value="FOUR HELIX BUNDLE PROTEIN"/>
    <property type="match status" value="1"/>
</dbReference>
<name>A0A316EGH9_9BACT</name>
<accession>A0A316EGH9</accession>
<dbReference type="NCBIfam" id="TIGR02436">
    <property type="entry name" value="four helix bundle protein"/>
    <property type="match status" value="1"/>
</dbReference>
<dbReference type="Proteomes" id="UP000245489">
    <property type="component" value="Unassembled WGS sequence"/>
</dbReference>
<proteinExistence type="predicted"/>
<dbReference type="InterPro" id="IPR012657">
    <property type="entry name" value="23S_rRNA-intervening_sequence"/>
</dbReference>
<sequence>MSDSILNDKSLKFGVRIVRLSQHLKEERKEYVLSKQILRSGTSVGANVRESRNAESDLDFIHKLAIAQKECDETCYWLELLFLTDYLNENEYTSINSDAIELLKIIKSIIITVKKRIKK</sequence>
<evidence type="ECO:0000313" key="2">
    <source>
        <dbReference type="Proteomes" id="UP000245489"/>
    </source>
</evidence>
<dbReference type="Pfam" id="PF05635">
    <property type="entry name" value="23S_rRNA_IVP"/>
    <property type="match status" value="1"/>
</dbReference>